<dbReference type="InterPro" id="IPR018247">
    <property type="entry name" value="EF_Hand_1_Ca_BS"/>
</dbReference>
<dbReference type="Proteomes" id="UP001595814">
    <property type="component" value="Unassembled WGS sequence"/>
</dbReference>
<comment type="caution">
    <text evidence="2">The sequence shown here is derived from an EMBL/GenBank/DDBJ whole genome shotgun (WGS) entry which is preliminary data.</text>
</comment>
<organism evidence="2 3">
    <name type="scientific">Euzebyella saccharophila</name>
    <dbReference type="NCBI Taxonomy" id="679664"/>
    <lineage>
        <taxon>Bacteria</taxon>
        <taxon>Pseudomonadati</taxon>
        <taxon>Bacteroidota</taxon>
        <taxon>Flavobacteriia</taxon>
        <taxon>Flavobacteriales</taxon>
        <taxon>Flavobacteriaceae</taxon>
        <taxon>Euzebyella</taxon>
    </lineage>
</organism>
<dbReference type="PROSITE" id="PS00018">
    <property type="entry name" value="EF_HAND_1"/>
    <property type="match status" value="1"/>
</dbReference>
<keyword evidence="1" id="KW-1133">Transmembrane helix</keyword>
<proteinExistence type="predicted"/>
<dbReference type="EMBL" id="JBHSAW010000004">
    <property type="protein sequence ID" value="MFC4095525.1"/>
    <property type="molecule type" value="Genomic_DNA"/>
</dbReference>
<keyword evidence="1" id="KW-0812">Transmembrane</keyword>
<protein>
    <recommendedName>
        <fullName evidence="4">EF-hand domain-containing protein</fullName>
    </recommendedName>
</protein>
<evidence type="ECO:0008006" key="4">
    <source>
        <dbReference type="Google" id="ProtNLM"/>
    </source>
</evidence>
<sequence length="202" mass="23244">MFGLSTVLMLYGGPAFFKKIDPDQTNIITVNELLELKLNHVFNGEDYMQFSIIIQPNDTLTKNYYLPEKEYTAIEEFLVKNRHIKNKALFKLLPIVINKTELKDYKDIKYRLKNKSIELLSINNHSLIGRKTTALEKIIYYLLGGGFSLVGLLAFLLSSMVFFDCIKTYQKTGVFPDLPNSIGSKVEGLKYVFRGFKSKKLH</sequence>
<evidence type="ECO:0000313" key="2">
    <source>
        <dbReference type="EMBL" id="MFC4095525.1"/>
    </source>
</evidence>
<evidence type="ECO:0000256" key="1">
    <source>
        <dbReference type="SAM" id="Phobius"/>
    </source>
</evidence>
<keyword evidence="3" id="KW-1185">Reference proteome</keyword>
<feature type="transmembrane region" description="Helical" evidence="1">
    <location>
        <begin position="138"/>
        <end position="163"/>
    </location>
</feature>
<name>A0ABV8JQZ0_9FLAO</name>
<gene>
    <name evidence="2" type="ORF">ACFOUT_06545</name>
</gene>
<keyword evidence="1" id="KW-0472">Membrane</keyword>
<dbReference type="RefSeq" id="WP_192460803.1">
    <property type="nucleotide sequence ID" value="NZ_JACYFJ010000001.1"/>
</dbReference>
<accession>A0ABV8JQZ0</accession>
<evidence type="ECO:0000313" key="3">
    <source>
        <dbReference type="Proteomes" id="UP001595814"/>
    </source>
</evidence>
<reference evidence="3" key="1">
    <citation type="journal article" date="2019" name="Int. J. Syst. Evol. Microbiol.">
        <title>The Global Catalogue of Microorganisms (GCM) 10K type strain sequencing project: providing services to taxonomists for standard genome sequencing and annotation.</title>
        <authorList>
            <consortium name="The Broad Institute Genomics Platform"/>
            <consortium name="The Broad Institute Genome Sequencing Center for Infectious Disease"/>
            <person name="Wu L."/>
            <person name="Ma J."/>
        </authorList>
    </citation>
    <scope>NUCLEOTIDE SEQUENCE [LARGE SCALE GENOMIC DNA]</scope>
    <source>
        <strain evidence="3">CECT 7477</strain>
    </source>
</reference>